<evidence type="ECO:0000256" key="2">
    <source>
        <dbReference type="ARBA" id="ARBA00010869"/>
    </source>
</evidence>
<dbReference type="GO" id="GO:0003941">
    <property type="term" value="F:L-serine ammonia-lyase activity"/>
    <property type="evidence" value="ECO:0007669"/>
    <property type="project" value="TreeGrafter"/>
</dbReference>
<comment type="similarity">
    <text evidence="2">Belongs to the serine/threonine dehydratase family.</text>
</comment>
<organism evidence="6 7">
    <name type="scientific">Lampropedia aestuarii</name>
    <dbReference type="NCBI Taxonomy" id="2562762"/>
    <lineage>
        <taxon>Bacteria</taxon>
        <taxon>Pseudomonadati</taxon>
        <taxon>Pseudomonadota</taxon>
        <taxon>Betaproteobacteria</taxon>
        <taxon>Burkholderiales</taxon>
        <taxon>Comamonadaceae</taxon>
        <taxon>Lampropedia</taxon>
    </lineage>
</organism>
<evidence type="ECO:0000256" key="1">
    <source>
        <dbReference type="ARBA" id="ARBA00001933"/>
    </source>
</evidence>
<dbReference type="PANTHER" id="PTHR48078">
    <property type="entry name" value="THREONINE DEHYDRATASE, MITOCHONDRIAL-RELATED"/>
    <property type="match status" value="1"/>
</dbReference>
<dbReference type="GO" id="GO:0006567">
    <property type="term" value="P:L-threonine catabolic process"/>
    <property type="evidence" value="ECO:0007669"/>
    <property type="project" value="TreeGrafter"/>
</dbReference>
<dbReference type="GO" id="GO:0030170">
    <property type="term" value="F:pyridoxal phosphate binding"/>
    <property type="evidence" value="ECO:0007669"/>
    <property type="project" value="InterPro"/>
</dbReference>
<proteinExistence type="inferred from homology"/>
<keyword evidence="4" id="KW-0456">Lyase</keyword>
<dbReference type="GO" id="GO:0006565">
    <property type="term" value="P:L-serine catabolic process"/>
    <property type="evidence" value="ECO:0007669"/>
    <property type="project" value="TreeGrafter"/>
</dbReference>
<dbReference type="GO" id="GO:0004794">
    <property type="term" value="F:threonine deaminase activity"/>
    <property type="evidence" value="ECO:0007669"/>
    <property type="project" value="TreeGrafter"/>
</dbReference>
<evidence type="ECO:0000256" key="3">
    <source>
        <dbReference type="ARBA" id="ARBA00022898"/>
    </source>
</evidence>
<dbReference type="SUPFAM" id="SSF53686">
    <property type="entry name" value="Tryptophan synthase beta subunit-like PLP-dependent enzymes"/>
    <property type="match status" value="1"/>
</dbReference>
<evidence type="ECO:0000313" key="6">
    <source>
        <dbReference type="EMBL" id="THJ34519.1"/>
    </source>
</evidence>
<dbReference type="InterPro" id="IPR001926">
    <property type="entry name" value="TrpB-like_PALP"/>
</dbReference>
<dbReference type="GO" id="GO:0009097">
    <property type="term" value="P:isoleucine biosynthetic process"/>
    <property type="evidence" value="ECO:0007669"/>
    <property type="project" value="TreeGrafter"/>
</dbReference>
<dbReference type="InterPro" id="IPR000634">
    <property type="entry name" value="Ser/Thr_deHydtase_PyrdxlP-BS"/>
</dbReference>
<sequence>MPLFTNDCIVQAAQRLQDQIVRTPLLQSPMLSAKAGCHLWVKAESLQTTGSFKFRGALNKVLQLGERASAGLVAFSAGNHGQGVAAAARAAGYPAVIVMPETAPRIKMDNCRWWGAQVHTYNPHTEDRQVIAHRYVQERGMCLVPPFDDHDIMAGQGTCGLEIVAQLQEQAVVPEVLVLNCSGGGLASGVTEALKQAFPAVQVVIVEIEGFEKMARSLVAGVALGNPSVPVSIMDGIAGPVAGAMPLEVLRRHGVQAVSVSDAQSLHAMAWAFNALKLVIEPAGAASLAAILAGKIDVRGKQVVTVASGGNVDAAIFMQALDMMPHP</sequence>
<gene>
    <name evidence="6" type="ORF">E8K88_05865</name>
</gene>
<dbReference type="OrthoDB" id="9811476at2"/>
<dbReference type="InterPro" id="IPR050147">
    <property type="entry name" value="Ser/Thr_Dehydratase"/>
</dbReference>
<dbReference type="RefSeq" id="WP_136405729.1">
    <property type="nucleotide sequence ID" value="NZ_SSWX01000006.1"/>
</dbReference>
<comment type="caution">
    <text evidence="6">The sequence shown here is derived from an EMBL/GenBank/DDBJ whole genome shotgun (WGS) entry which is preliminary data.</text>
</comment>
<dbReference type="EMBL" id="SSWX01000006">
    <property type="protein sequence ID" value="THJ34519.1"/>
    <property type="molecule type" value="Genomic_DNA"/>
</dbReference>
<evidence type="ECO:0000256" key="4">
    <source>
        <dbReference type="ARBA" id="ARBA00023239"/>
    </source>
</evidence>
<reference evidence="6 7" key="1">
    <citation type="submission" date="2019-04" db="EMBL/GenBank/DDBJ databases">
        <title>Lampropedia sp YIM MLB12 draf genome.</title>
        <authorList>
            <person name="Wang Y.-X."/>
        </authorList>
    </citation>
    <scope>NUCLEOTIDE SEQUENCE [LARGE SCALE GENOMIC DNA]</scope>
    <source>
        <strain evidence="6 7">YIM MLB12</strain>
    </source>
</reference>
<evidence type="ECO:0000259" key="5">
    <source>
        <dbReference type="Pfam" id="PF00291"/>
    </source>
</evidence>
<keyword evidence="7" id="KW-1185">Reference proteome</keyword>
<keyword evidence="3" id="KW-0663">Pyridoxal phosphate</keyword>
<accession>A0A4S5BQC7</accession>
<dbReference type="FunFam" id="3.40.50.1100:FF:000005">
    <property type="entry name" value="Threonine dehydratase catabolic"/>
    <property type="match status" value="1"/>
</dbReference>
<dbReference type="Gene3D" id="3.40.50.1100">
    <property type="match status" value="2"/>
</dbReference>
<protein>
    <submittedName>
        <fullName evidence="6">Threonine/serine dehydratase</fullName>
    </submittedName>
</protein>
<comment type="cofactor">
    <cofactor evidence="1">
        <name>pyridoxal 5'-phosphate</name>
        <dbReference type="ChEBI" id="CHEBI:597326"/>
    </cofactor>
</comment>
<dbReference type="Pfam" id="PF00291">
    <property type="entry name" value="PALP"/>
    <property type="match status" value="1"/>
</dbReference>
<name>A0A4S5BQC7_9BURK</name>
<feature type="domain" description="Tryptophan synthase beta chain-like PALP" evidence="5">
    <location>
        <begin position="17"/>
        <end position="309"/>
    </location>
</feature>
<dbReference type="CDD" id="cd01562">
    <property type="entry name" value="Thr-dehyd"/>
    <property type="match status" value="1"/>
</dbReference>
<evidence type="ECO:0000313" key="7">
    <source>
        <dbReference type="Proteomes" id="UP000306236"/>
    </source>
</evidence>
<dbReference type="PANTHER" id="PTHR48078:SF6">
    <property type="entry name" value="L-THREONINE DEHYDRATASE CATABOLIC TDCB"/>
    <property type="match status" value="1"/>
</dbReference>
<dbReference type="Proteomes" id="UP000306236">
    <property type="component" value="Unassembled WGS sequence"/>
</dbReference>
<dbReference type="InterPro" id="IPR036052">
    <property type="entry name" value="TrpB-like_PALP_sf"/>
</dbReference>
<dbReference type="AlphaFoldDB" id="A0A4S5BQC7"/>
<dbReference type="PROSITE" id="PS00165">
    <property type="entry name" value="DEHYDRATASE_SER_THR"/>
    <property type="match status" value="1"/>
</dbReference>